<feature type="region of interest" description="Disordered" evidence="2">
    <location>
        <begin position="535"/>
        <end position="555"/>
    </location>
</feature>
<sequence>MSTTTNLPPTLPLGTPSTEWAKDTQNLLEGKKNDFATPEHKTPTTETTQPPLSRGESKASTVLDIPGGWGKENSDFPTTGGDLTLDTDKAYATVTNAFNSAAQAVQTGLANLTSPADTSTNRPDLKASGPVGAPAHPNSATAGIGETIQGRLNSLADTARNAVGSLAPTQKPAGPEDPAHVVGLLPAPSASDSKREGEQSSSELQLKSGGGMINTSPPTDLHPSQSDENTNAAPRSYTTPSGPSPVDGVPVGETRANLETTHAGNYAYTNLPNKEGNAINPHAGEPKTGYMDQAKVAMSSAAADPMGSLAAKVEEGKALKSGGLSATSAVDSPISPARNPSPRLILSILNVLLPPNMAMYKESFSAADLKPGPNTASLQRGQRSLHGSQSHTNLTFGGGQSTFGAPNAPTATPGAGFNESTGGGQPTYMPGYLLAASQGQPPPAQVRDFSIQPLETEKSLKRGPSAYGRGFGEESLLSVGRPSPKGRSPRTPMSVNDDENAPPTLSMAESQYAIGEKPAPRLNYRHSVGGFHPLRQSTTPFTPNSSMSTTYESNTPFRPTVDDSVSAPQGNYSVTVFGFTTPGERRSAVEQFLTESAKVIEDDSASGGMDVDGDRLTRNWVEIVYSNQWDAVRAVRRSGHVTLRGGDIWIGARWTDPSQEPSPAAFAAYESRQQPQAQQMSQPPLTPAPLGGNSTRTVRLKPSASAFRSNATIASTSAPRAQQPVDEWGLAAQAKQVEGGASAQQQAASGGFFGSVKNAVLGW</sequence>
<keyword evidence="5" id="KW-1185">Reference proteome</keyword>
<organism evidence="4 5">
    <name type="scientific">Tulasnella calospora MUT 4182</name>
    <dbReference type="NCBI Taxonomy" id="1051891"/>
    <lineage>
        <taxon>Eukaryota</taxon>
        <taxon>Fungi</taxon>
        <taxon>Dikarya</taxon>
        <taxon>Basidiomycota</taxon>
        <taxon>Agaricomycotina</taxon>
        <taxon>Agaricomycetes</taxon>
        <taxon>Cantharellales</taxon>
        <taxon>Tulasnellaceae</taxon>
        <taxon>Tulasnella</taxon>
    </lineage>
</organism>
<dbReference type="Proteomes" id="UP000054248">
    <property type="component" value="Unassembled WGS sequence"/>
</dbReference>
<dbReference type="AlphaFoldDB" id="A0A0C3QF65"/>
<evidence type="ECO:0000313" key="5">
    <source>
        <dbReference type="Proteomes" id="UP000054248"/>
    </source>
</evidence>
<feature type="compositionally biased region" description="Polar residues" evidence="2">
    <location>
        <begin position="709"/>
        <end position="720"/>
    </location>
</feature>
<name>A0A0C3QF65_9AGAM</name>
<evidence type="ECO:0000256" key="1">
    <source>
        <dbReference type="PROSITE-ProRule" id="PRU00804"/>
    </source>
</evidence>
<feature type="compositionally biased region" description="Polar residues" evidence="2">
    <location>
        <begin position="112"/>
        <end position="122"/>
    </location>
</feature>
<dbReference type="GO" id="GO:0005643">
    <property type="term" value="C:nuclear pore"/>
    <property type="evidence" value="ECO:0007669"/>
    <property type="project" value="UniProtKB-UniRule"/>
</dbReference>
<keyword evidence="1" id="KW-0906">Nuclear pore complex</keyword>
<feature type="compositionally biased region" description="Low complexity" evidence="2">
    <location>
        <begin position="240"/>
        <end position="252"/>
    </location>
</feature>
<proteinExistence type="predicted"/>
<feature type="compositionally biased region" description="Polar residues" evidence="2">
    <location>
        <begin position="213"/>
        <end position="239"/>
    </location>
</feature>
<feature type="region of interest" description="Disordered" evidence="2">
    <location>
        <begin position="1"/>
        <end position="83"/>
    </location>
</feature>
<evidence type="ECO:0000313" key="4">
    <source>
        <dbReference type="EMBL" id="KIO29970.1"/>
    </source>
</evidence>
<dbReference type="OrthoDB" id="3365060at2759"/>
<keyword evidence="1" id="KW-0539">Nucleus</keyword>
<feature type="region of interest" description="Disordered" evidence="2">
    <location>
        <begin position="669"/>
        <end position="697"/>
    </location>
</feature>
<keyword evidence="1" id="KW-0813">Transport</keyword>
<dbReference type="GO" id="GO:0051028">
    <property type="term" value="P:mRNA transport"/>
    <property type="evidence" value="ECO:0007669"/>
    <property type="project" value="UniProtKB-UniRule"/>
</dbReference>
<feature type="compositionally biased region" description="Low complexity" evidence="2">
    <location>
        <begin position="402"/>
        <end position="417"/>
    </location>
</feature>
<feature type="region of interest" description="Disordered" evidence="2">
    <location>
        <begin position="321"/>
        <end position="340"/>
    </location>
</feature>
<keyword evidence="1" id="KW-0811">Translocation</keyword>
<protein>
    <recommendedName>
        <fullName evidence="3">RRM Nup35-type domain-containing protein</fullName>
    </recommendedName>
</protein>
<dbReference type="InterPro" id="IPR012677">
    <property type="entry name" value="Nucleotide-bd_a/b_plait_sf"/>
</dbReference>
<evidence type="ECO:0000259" key="3">
    <source>
        <dbReference type="PROSITE" id="PS51472"/>
    </source>
</evidence>
<feature type="region of interest" description="Disordered" evidence="2">
    <location>
        <begin position="112"/>
        <end position="252"/>
    </location>
</feature>
<dbReference type="HOGENOM" id="CLU_365707_0_0_1"/>
<feature type="domain" description="RRM Nup35-type" evidence="3">
    <location>
        <begin position="568"/>
        <end position="662"/>
    </location>
</feature>
<reference evidence="5" key="2">
    <citation type="submission" date="2015-01" db="EMBL/GenBank/DDBJ databases">
        <title>Evolutionary Origins and Diversification of the Mycorrhizal Mutualists.</title>
        <authorList>
            <consortium name="DOE Joint Genome Institute"/>
            <consortium name="Mycorrhizal Genomics Consortium"/>
            <person name="Kohler A."/>
            <person name="Kuo A."/>
            <person name="Nagy L.G."/>
            <person name="Floudas D."/>
            <person name="Copeland A."/>
            <person name="Barry K.W."/>
            <person name="Cichocki N."/>
            <person name="Veneault-Fourrey C."/>
            <person name="LaButti K."/>
            <person name="Lindquist E.A."/>
            <person name="Lipzen A."/>
            <person name="Lundell T."/>
            <person name="Morin E."/>
            <person name="Murat C."/>
            <person name="Riley R."/>
            <person name="Ohm R."/>
            <person name="Sun H."/>
            <person name="Tunlid A."/>
            <person name="Henrissat B."/>
            <person name="Grigoriev I.V."/>
            <person name="Hibbett D.S."/>
            <person name="Martin F."/>
        </authorList>
    </citation>
    <scope>NUCLEOTIDE SEQUENCE [LARGE SCALE GENOMIC DNA]</scope>
    <source>
        <strain evidence="5">MUT 4182</strain>
    </source>
</reference>
<dbReference type="InterPro" id="IPR007846">
    <property type="entry name" value="RRM_NUP35_dom"/>
</dbReference>
<feature type="compositionally biased region" description="Low complexity" evidence="2">
    <location>
        <begin position="1"/>
        <end position="18"/>
    </location>
</feature>
<dbReference type="EMBL" id="KN822977">
    <property type="protein sequence ID" value="KIO29970.1"/>
    <property type="molecule type" value="Genomic_DNA"/>
</dbReference>
<feature type="compositionally biased region" description="Basic and acidic residues" evidence="2">
    <location>
        <begin position="29"/>
        <end position="43"/>
    </location>
</feature>
<reference evidence="4 5" key="1">
    <citation type="submission" date="2014-04" db="EMBL/GenBank/DDBJ databases">
        <authorList>
            <consortium name="DOE Joint Genome Institute"/>
            <person name="Kuo A."/>
            <person name="Girlanda M."/>
            <person name="Perotto S."/>
            <person name="Kohler A."/>
            <person name="Nagy L.G."/>
            <person name="Floudas D."/>
            <person name="Copeland A."/>
            <person name="Barry K.W."/>
            <person name="Cichocki N."/>
            <person name="Veneault-Fourrey C."/>
            <person name="LaButti K."/>
            <person name="Lindquist E.A."/>
            <person name="Lipzen A."/>
            <person name="Lundell T."/>
            <person name="Morin E."/>
            <person name="Murat C."/>
            <person name="Sun H."/>
            <person name="Tunlid A."/>
            <person name="Henrissat B."/>
            <person name="Grigoriev I.V."/>
            <person name="Hibbett D.S."/>
            <person name="Martin F."/>
            <person name="Nordberg H.P."/>
            <person name="Cantor M.N."/>
            <person name="Hua S.X."/>
        </authorList>
    </citation>
    <scope>NUCLEOTIDE SEQUENCE [LARGE SCALE GENOMIC DNA]</scope>
    <source>
        <strain evidence="4 5">MUT 4182</strain>
    </source>
</reference>
<gene>
    <name evidence="4" type="ORF">M407DRAFT_5951</name>
</gene>
<feature type="compositionally biased region" description="Low complexity" evidence="2">
    <location>
        <begin position="673"/>
        <end position="683"/>
    </location>
</feature>
<dbReference type="Gene3D" id="3.30.70.330">
    <property type="match status" value="1"/>
</dbReference>
<keyword evidence="1" id="KW-0509">mRNA transport</keyword>
<dbReference type="STRING" id="1051891.A0A0C3QF65"/>
<feature type="compositionally biased region" description="Polar residues" evidence="2">
    <location>
        <begin position="374"/>
        <end position="395"/>
    </location>
</feature>
<keyword evidence="1" id="KW-0653">Protein transport</keyword>
<evidence type="ECO:0000256" key="2">
    <source>
        <dbReference type="SAM" id="MobiDB-lite"/>
    </source>
</evidence>
<dbReference type="PROSITE" id="PS51472">
    <property type="entry name" value="RRM_NUP35"/>
    <property type="match status" value="1"/>
</dbReference>
<feature type="region of interest" description="Disordered" evidence="2">
    <location>
        <begin position="709"/>
        <end position="729"/>
    </location>
</feature>
<accession>A0A0C3QF65</accession>
<feature type="region of interest" description="Disordered" evidence="2">
    <location>
        <begin position="371"/>
        <end position="504"/>
    </location>
</feature>